<dbReference type="PANTHER" id="PTHR45566:SF2">
    <property type="entry name" value="NARL SUBFAMILY"/>
    <property type="match status" value="1"/>
</dbReference>
<evidence type="ECO:0000256" key="5">
    <source>
        <dbReference type="PROSITE-ProRule" id="PRU00169"/>
    </source>
</evidence>
<name>A0A921G2J8_SPOPS</name>
<protein>
    <submittedName>
        <fullName evidence="8">Response regulator transcription factor</fullName>
    </submittedName>
</protein>
<sequence>MKVVIVDDHPLVRKGLTSILSLDGAMEVLGEAANSKEALTLFRTTEPDLAIVDLRLANESGLELIATAKQRGVTCKFVVLTSSTAEHDFKQAKVIGVDGYVLKEALPEELLHALRIISKGRKYYDPGVFDLVMRSEESPFEDERPIDQLTPKEKEVLLELGMGLSNKQISQALYITEYTVKKHVSQVLAKLELADRTHAALYANAKGLVTYSVN</sequence>
<dbReference type="Pfam" id="PF00196">
    <property type="entry name" value="GerE"/>
    <property type="match status" value="1"/>
</dbReference>
<dbReference type="SUPFAM" id="SSF46894">
    <property type="entry name" value="C-terminal effector domain of the bipartite response regulators"/>
    <property type="match status" value="1"/>
</dbReference>
<evidence type="ECO:0000256" key="1">
    <source>
        <dbReference type="ARBA" id="ARBA00022553"/>
    </source>
</evidence>
<dbReference type="Gene3D" id="3.40.50.2300">
    <property type="match status" value="1"/>
</dbReference>
<keyword evidence="1 5" id="KW-0597">Phosphoprotein</keyword>
<dbReference type="AlphaFoldDB" id="A0A921G2J8"/>
<dbReference type="CDD" id="cd06170">
    <property type="entry name" value="LuxR_C_like"/>
    <property type="match status" value="1"/>
</dbReference>
<evidence type="ECO:0000256" key="2">
    <source>
        <dbReference type="ARBA" id="ARBA00023015"/>
    </source>
</evidence>
<dbReference type="CDD" id="cd17535">
    <property type="entry name" value="REC_NarL-like"/>
    <property type="match status" value="1"/>
</dbReference>
<dbReference type="InterPro" id="IPR000792">
    <property type="entry name" value="Tscrpt_reg_LuxR_C"/>
</dbReference>
<dbReference type="InterPro" id="IPR058245">
    <property type="entry name" value="NreC/VraR/RcsB-like_REC"/>
</dbReference>
<evidence type="ECO:0000259" key="7">
    <source>
        <dbReference type="PROSITE" id="PS50110"/>
    </source>
</evidence>
<dbReference type="PROSITE" id="PS50110">
    <property type="entry name" value="RESPONSE_REGULATORY"/>
    <property type="match status" value="1"/>
</dbReference>
<dbReference type="SMART" id="SM00448">
    <property type="entry name" value="REC"/>
    <property type="match status" value="1"/>
</dbReference>
<dbReference type="SMART" id="SM00421">
    <property type="entry name" value="HTH_LUXR"/>
    <property type="match status" value="1"/>
</dbReference>
<gene>
    <name evidence="8" type="ORF">K8V56_16335</name>
</gene>
<keyword evidence="2" id="KW-0805">Transcription regulation</keyword>
<dbReference type="Pfam" id="PF00072">
    <property type="entry name" value="Response_reg"/>
    <property type="match status" value="1"/>
</dbReference>
<dbReference type="InterPro" id="IPR051015">
    <property type="entry name" value="EvgA-like"/>
</dbReference>
<reference evidence="8" key="2">
    <citation type="submission" date="2021-09" db="EMBL/GenBank/DDBJ databases">
        <authorList>
            <person name="Gilroy R."/>
        </authorList>
    </citation>
    <scope>NUCLEOTIDE SEQUENCE</scope>
    <source>
        <strain evidence="8">CHK171-7178</strain>
    </source>
</reference>
<keyword evidence="4" id="KW-0804">Transcription</keyword>
<dbReference type="PROSITE" id="PS50043">
    <property type="entry name" value="HTH_LUXR_2"/>
    <property type="match status" value="1"/>
</dbReference>
<evidence type="ECO:0000313" key="9">
    <source>
        <dbReference type="Proteomes" id="UP000698173"/>
    </source>
</evidence>
<feature type="domain" description="Response regulatory" evidence="7">
    <location>
        <begin position="2"/>
        <end position="118"/>
    </location>
</feature>
<dbReference type="SUPFAM" id="SSF52172">
    <property type="entry name" value="CheY-like"/>
    <property type="match status" value="1"/>
</dbReference>
<dbReference type="GO" id="GO:0000160">
    <property type="term" value="P:phosphorelay signal transduction system"/>
    <property type="evidence" value="ECO:0007669"/>
    <property type="project" value="InterPro"/>
</dbReference>
<feature type="modified residue" description="4-aspartylphosphate" evidence="5">
    <location>
        <position position="53"/>
    </location>
</feature>
<dbReference type="PRINTS" id="PR00038">
    <property type="entry name" value="HTHLUXR"/>
</dbReference>
<evidence type="ECO:0000256" key="4">
    <source>
        <dbReference type="ARBA" id="ARBA00023163"/>
    </source>
</evidence>
<proteinExistence type="predicted"/>
<dbReference type="InterPro" id="IPR011006">
    <property type="entry name" value="CheY-like_superfamily"/>
</dbReference>
<keyword evidence="3" id="KW-0238">DNA-binding</keyword>
<evidence type="ECO:0000313" key="8">
    <source>
        <dbReference type="EMBL" id="HJF33332.1"/>
    </source>
</evidence>
<dbReference type="EMBL" id="DYWT01000253">
    <property type="protein sequence ID" value="HJF33332.1"/>
    <property type="molecule type" value="Genomic_DNA"/>
</dbReference>
<evidence type="ECO:0000256" key="3">
    <source>
        <dbReference type="ARBA" id="ARBA00023125"/>
    </source>
</evidence>
<dbReference type="InterPro" id="IPR016032">
    <property type="entry name" value="Sig_transdc_resp-reg_C-effctor"/>
</dbReference>
<dbReference type="GO" id="GO:0006355">
    <property type="term" value="P:regulation of DNA-templated transcription"/>
    <property type="evidence" value="ECO:0007669"/>
    <property type="project" value="InterPro"/>
</dbReference>
<dbReference type="PANTHER" id="PTHR45566">
    <property type="entry name" value="HTH-TYPE TRANSCRIPTIONAL REGULATOR YHJB-RELATED"/>
    <property type="match status" value="1"/>
</dbReference>
<reference evidence="8" key="1">
    <citation type="journal article" date="2021" name="PeerJ">
        <title>Extensive microbial diversity within the chicken gut microbiome revealed by metagenomics and culture.</title>
        <authorList>
            <person name="Gilroy R."/>
            <person name="Ravi A."/>
            <person name="Getino M."/>
            <person name="Pursley I."/>
            <person name="Horton D.L."/>
            <person name="Alikhan N.F."/>
            <person name="Baker D."/>
            <person name="Gharbi K."/>
            <person name="Hall N."/>
            <person name="Watson M."/>
            <person name="Adriaenssens E.M."/>
            <person name="Foster-Nyarko E."/>
            <person name="Jarju S."/>
            <person name="Secka A."/>
            <person name="Antonio M."/>
            <person name="Oren A."/>
            <person name="Chaudhuri R.R."/>
            <person name="La Ragione R."/>
            <person name="Hildebrand F."/>
            <person name="Pallen M.J."/>
        </authorList>
    </citation>
    <scope>NUCLEOTIDE SEQUENCE</scope>
    <source>
        <strain evidence="8">CHK171-7178</strain>
    </source>
</reference>
<comment type="caution">
    <text evidence="8">The sequence shown here is derived from an EMBL/GenBank/DDBJ whole genome shotgun (WGS) entry which is preliminary data.</text>
</comment>
<evidence type="ECO:0000259" key="6">
    <source>
        <dbReference type="PROSITE" id="PS50043"/>
    </source>
</evidence>
<accession>A0A921G2J8</accession>
<organism evidence="8 9">
    <name type="scientific">Sporosarcina psychrophila</name>
    <name type="common">Bacillus psychrophilus</name>
    <dbReference type="NCBI Taxonomy" id="1476"/>
    <lineage>
        <taxon>Bacteria</taxon>
        <taxon>Bacillati</taxon>
        <taxon>Bacillota</taxon>
        <taxon>Bacilli</taxon>
        <taxon>Bacillales</taxon>
        <taxon>Caryophanaceae</taxon>
        <taxon>Sporosarcina</taxon>
    </lineage>
</organism>
<feature type="domain" description="HTH luxR-type" evidence="6">
    <location>
        <begin position="142"/>
        <end position="207"/>
    </location>
</feature>
<dbReference type="Proteomes" id="UP000698173">
    <property type="component" value="Unassembled WGS sequence"/>
</dbReference>
<dbReference type="InterPro" id="IPR001789">
    <property type="entry name" value="Sig_transdc_resp-reg_receiver"/>
</dbReference>
<dbReference type="GO" id="GO:0003677">
    <property type="term" value="F:DNA binding"/>
    <property type="evidence" value="ECO:0007669"/>
    <property type="project" value="UniProtKB-KW"/>
</dbReference>